<dbReference type="PANTHER" id="PTHR46832">
    <property type="entry name" value="5'-METHYLTHIOADENOSINE/S-ADENOSYLHOMOCYSTEINE NUCLEOSIDASE"/>
    <property type="match status" value="1"/>
</dbReference>
<comment type="catalytic activity">
    <reaction evidence="5">
        <text>S-methyl-5'-thioadenosine + H2O = 5-(methylsulfanyl)-D-ribose + adenine</text>
        <dbReference type="Rhea" id="RHEA:13617"/>
        <dbReference type="ChEBI" id="CHEBI:15377"/>
        <dbReference type="ChEBI" id="CHEBI:16708"/>
        <dbReference type="ChEBI" id="CHEBI:17509"/>
        <dbReference type="ChEBI" id="CHEBI:78440"/>
        <dbReference type="EC" id="3.2.2.9"/>
    </reaction>
</comment>
<feature type="active site" description="Proton donor" evidence="5">
    <location>
        <position position="199"/>
    </location>
</feature>
<comment type="function">
    <text evidence="5">Catalyzes the irreversible cleavage of the glycosidic bond in both 5'-methylthioadenosine (MTA) and S-adenosylhomocysteine (SAH/AdoHcy) to adenine and the corresponding thioribose, 5'-methylthioribose and S-ribosylhomocysteine, respectively. Also cleaves 5'-deoxyadenosine, a toxic by-product of radical S-adenosylmethionine (SAM) enzymes, into 5-deoxyribose and adenine.</text>
</comment>
<dbReference type="InterPro" id="IPR000845">
    <property type="entry name" value="Nucleoside_phosphorylase_d"/>
</dbReference>
<dbReference type="NCBIfam" id="TIGR01704">
    <property type="entry name" value="MTA_SAH-Nsdase"/>
    <property type="match status" value="1"/>
</dbReference>
<feature type="binding site" evidence="5">
    <location>
        <position position="79"/>
    </location>
    <ligand>
        <name>substrate</name>
    </ligand>
</feature>
<accession>A0ABV1NE87</accession>
<evidence type="ECO:0000256" key="1">
    <source>
        <dbReference type="ARBA" id="ARBA00004945"/>
    </source>
</evidence>
<protein>
    <recommendedName>
        <fullName evidence="5">5'-methylthioadenosine/S-adenosylhomocysteine nucleosidase</fullName>
        <shortName evidence="5">MTA/SAH nucleosidase</shortName>
        <shortName evidence="5">MTAN</shortName>
        <ecNumber evidence="5">3.2.2.9</ecNumber>
    </recommendedName>
    <alternativeName>
        <fullName evidence="5">5'-deoxyadenosine nucleosidase</fullName>
        <shortName evidence="5">DOA nucleosidase</shortName>
        <shortName evidence="5">dAdo nucleosidase</shortName>
    </alternativeName>
    <alternativeName>
        <fullName evidence="5">5'-methylthioadenosine nucleosidase</fullName>
        <shortName evidence="5">MTA nucleosidase</shortName>
    </alternativeName>
    <alternativeName>
        <fullName evidence="5">S-adenosylhomocysteine nucleosidase</fullName>
        <shortName evidence="5">AdoHcy nucleosidase</shortName>
        <shortName evidence="5">SAH nucleosidase</shortName>
        <shortName evidence="5">SRH nucleosidase</shortName>
    </alternativeName>
</protein>
<dbReference type="Pfam" id="PF01048">
    <property type="entry name" value="PNP_UDP_1"/>
    <property type="match status" value="1"/>
</dbReference>
<sequence length="244" mass="26336">MKRIGIIGAMAQEVEQLASQLEERRTRHHVGCTFHLGRLHGVEVVILQSGIGKVNAAIGTTLLLDVYHPEAIINTGSAGGFGERLEIGDVVVSSEVRHHDVDAVVFGYEHGQVPNMPAAYLADERLIKVARECVEALGEVNVVEGLIATGDVFMACPELVATTRSRFPTMLAAEMEAAAIAQTCHLYGCPFVVIRALSDIAGGGDNHLSFDQFLEKAADHSSRMVTAMVDRLGYQCRQAEALEN</sequence>
<dbReference type="EC" id="3.2.2.9" evidence="5"/>
<dbReference type="CDD" id="cd09008">
    <property type="entry name" value="MTAN"/>
    <property type="match status" value="1"/>
</dbReference>
<dbReference type="Gene3D" id="3.40.50.1580">
    <property type="entry name" value="Nucleoside phosphorylase domain"/>
    <property type="match status" value="1"/>
</dbReference>
<evidence type="ECO:0000256" key="2">
    <source>
        <dbReference type="ARBA" id="ARBA00022605"/>
    </source>
</evidence>
<name>A0ABV1NE87_9GAMM</name>
<dbReference type="HAMAP" id="MF_01684">
    <property type="entry name" value="Salvage_MtnN"/>
    <property type="match status" value="1"/>
</dbReference>
<keyword evidence="4 5" id="KW-0486">Methionine biosynthesis</keyword>
<feature type="binding site" evidence="5">
    <location>
        <begin position="175"/>
        <end position="176"/>
    </location>
    <ligand>
        <name>substrate</name>
    </ligand>
</feature>
<proteinExistence type="inferred from homology"/>
<evidence type="ECO:0000256" key="4">
    <source>
        <dbReference type="ARBA" id="ARBA00023167"/>
    </source>
</evidence>
<keyword evidence="3 5" id="KW-0378">Hydrolase</keyword>
<keyword evidence="2 5" id="KW-0028">Amino-acid biosynthesis</keyword>
<comment type="pathway">
    <text evidence="1 5">Amino-acid biosynthesis; L-methionine biosynthesis via salvage pathway; S-methyl-5-thio-alpha-D-ribose 1-phosphate from S-methyl-5'-thioadenosine (hydrolase route): step 1/2.</text>
</comment>
<gene>
    <name evidence="5 7" type="primary">mtnN</name>
    <name evidence="7" type="ORF">ABE960_07520</name>
</gene>
<dbReference type="NCBIfam" id="NF004079">
    <property type="entry name" value="PRK05584.1"/>
    <property type="match status" value="1"/>
</dbReference>
<keyword evidence="8" id="KW-1185">Reference proteome</keyword>
<feature type="domain" description="Nucleoside phosphorylase" evidence="6">
    <location>
        <begin position="3"/>
        <end position="229"/>
    </location>
</feature>
<evidence type="ECO:0000256" key="5">
    <source>
        <dbReference type="HAMAP-Rule" id="MF_01684"/>
    </source>
</evidence>
<organism evidence="7 8">
    <name type="scientific">Halomonas aquatica</name>
    <dbReference type="NCBI Taxonomy" id="3151123"/>
    <lineage>
        <taxon>Bacteria</taxon>
        <taxon>Pseudomonadati</taxon>
        <taxon>Pseudomonadota</taxon>
        <taxon>Gammaproteobacteria</taxon>
        <taxon>Oceanospirillales</taxon>
        <taxon>Halomonadaceae</taxon>
        <taxon>Halomonas</taxon>
    </lineage>
</organism>
<dbReference type="GO" id="GO:0008930">
    <property type="term" value="F:methylthioadenosine nucleosidase activity"/>
    <property type="evidence" value="ECO:0007669"/>
    <property type="project" value="UniProtKB-EC"/>
</dbReference>
<dbReference type="GO" id="GO:0008782">
    <property type="term" value="F:adenosylhomocysteine nucleosidase activity"/>
    <property type="evidence" value="ECO:0007669"/>
    <property type="project" value="UniProtKB-EC"/>
</dbReference>
<dbReference type="SUPFAM" id="SSF53167">
    <property type="entry name" value="Purine and uridine phosphorylases"/>
    <property type="match status" value="1"/>
</dbReference>
<comment type="caution">
    <text evidence="7">The sequence shown here is derived from an EMBL/GenBank/DDBJ whole genome shotgun (WGS) entry which is preliminary data.</text>
</comment>
<feature type="binding site" evidence="5">
    <location>
        <position position="154"/>
    </location>
    <ligand>
        <name>substrate</name>
    </ligand>
</feature>
<dbReference type="PANTHER" id="PTHR46832:SF1">
    <property type="entry name" value="5'-METHYLTHIOADENOSINE_S-ADENOSYLHOMOCYSTEINE NUCLEOSIDASE"/>
    <property type="match status" value="1"/>
</dbReference>
<comment type="catalytic activity">
    <reaction evidence="5">
        <text>S-adenosyl-L-homocysteine + H2O = S-(5-deoxy-D-ribos-5-yl)-L-homocysteine + adenine</text>
        <dbReference type="Rhea" id="RHEA:17805"/>
        <dbReference type="ChEBI" id="CHEBI:15377"/>
        <dbReference type="ChEBI" id="CHEBI:16708"/>
        <dbReference type="ChEBI" id="CHEBI:57856"/>
        <dbReference type="ChEBI" id="CHEBI:58195"/>
        <dbReference type="EC" id="3.2.2.9"/>
    </reaction>
</comment>
<dbReference type="InterPro" id="IPR035994">
    <property type="entry name" value="Nucleoside_phosphorylase_sf"/>
</dbReference>
<dbReference type="EMBL" id="JBEGCJ010000003">
    <property type="protein sequence ID" value="MEQ6917367.1"/>
    <property type="molecule type" value="Genomic_DNA"/>
</dbReference>
<evidence type="ECO:0000259" key="6">
    <source>
        <dbReference type="Pfam" id="PF01048"/>
    </source>
</evidence>
<dbReference type="RefSeq" id="WP_349761631.1">
    <property type="nucleotide sequence ID" value="NZ_JBEGCJ010000003.1"/>
</dbReference>
<keyword evidence="7" id="KW-0326">Glycosidase</keyword>
<comment type="catalytic activity">
    <reaction evidence="5">
        <text>5'-deoxyadenosine + H2O = 5-deoxy-D-ribose + adenine</text>
        <dbReference type="Rhea" id="RHEA:29859"/>
        <dbReference type="ChEBI" id="CHEBI:15377"/>
        <dbReference type="ChEBI" id="CHEBI:16708"/>
        <dbReference type="ChEBI" id="CHEBI:17319"/>
        <dbReference type="ChEBI" id="CHEBI:149540"/>
        <dbReference type="EC" id="3.2.2.9"/>
    </reaction>
</comment>
<evidence type="ECO:0000256" key="3">
    <source>
        <dbReference type="ARBA" id="ARBA00022801"/>
    </source>
</evidence>
<evidence type="ECO:0000313" key="7">
    <source>
        <dbReference type="EMBL" id="MEQ6917367.1"/>
    </source>
</evidence>
<feature type="active site" description="Proton acceptor" evidence="5">
    <location>
        <position position="13"/>
    </location>
</feature>
<dbReference type="Proteomes" id="UP001442468">
    <property type="component" value="Unassembled WGS sequence"/>
</dbReference>
<dbReference type="InterPro" id="IPR010049">
    <property type="entry name" value="MTA_SAH_Nsdase"/>
</dbReference>
<reference evidence="7 8" key="1">
    <citation type="submission" date="2024-05" db="EMBL/GenBank/DDBJ databases">
        <title>Halomonas sp. SSM6 16S ribosomal RNA gene Genome sequencing and assembly.</title>
        <authorList>
            <person name="Yook S."/>
        </authorList>
    </citation>
    <scope>NUCLEOTIDE SEQUENCE [LARGE SCALE GENOMIC DNA]</scope>
    <source>
        <strain evidence="7 8">SSM6</strain>
    </source>
</reference>
<comment type="similarity">
    <text evidence="5">Belongs to the PNP/UDP phosphorylase family. MtnN subfamily.</text>
</comment>
<evidence type="ECO:0000313" key="8">
    <source>
        <dbReference type="Proteomes" id="UP001442468"/>
    </source>
</evidence>